<dbReference type="STRING" id="1379910.TH63_04680"/>
<dbReference type="InterPro" id="IPR006016">
    <property type="entry name" value="UspA"/>
</dbReference>
<dbReference type="PANTHER" id="PTHR46268:SF6">
    <property type="entry name" value="UNIVERSAL STRESS PROTEIN UP12"/>
    <property type="match status" value="1"/>
</dbReference>
<comment type="similarity">
    <text evidence="1">Belongs to the universal stress protein A family.</text>
</comment>
<dbReference type="PRINTS" id="PR01438">
    <property type="entry name" value="UNVRSLSTRESS"/>
</dbReference>
<dbReference type="Proteomes" id="UP000036458">
    <property type="component" value="Chromosome"/>
</dbReference>
<evidence type="ECO:0000313" key="4">
    <source>
        <dbReference type="Proteomes" id="UP000036458"/>
    </source>
</evidence>
<accession>A0A0H4VHD7</accession>
<sequence length="335" mass="37413">MKTILVPTDHSAEARNAFIYALEMAIHTKAQIVLFHAFHQQIPLSESLNLDEYIAHLEERKTREQEQYAHHMQAELSRDFAFQFHTPAELTTDILSNYSLTPSGFHYLEALPHAEAIANLPIKCVAIFGDPSQKILEAIHAYSADIVVMGMRGARAMGRALLGSVVTEVMLRATIPVLAIPLCGRYTGLATIAYAIDLRTLPDPQHLAFLQTFAQQFGATLKLLHLYNEDKTQELERIQESLHQLDKGLPEVGFTIYFKATSNVLESIEQFTKDQQADVLIVAPHKHSYLDIILKKSITGTLSAHTTLPLLTLPAPQPAYAKDIVSSFPETQESF</sequence>
<dbReference type="InterPro" id="IPR014729">
    <property type="entry name" value="Rossmann-like_a/b/a_fold"/>
</dbReference>
<proteinExistence type="inferred from homology"/>
<dbReference type="AlphaFoldDB" id="A0A0H4VHD7"/>
<reference evidence="3 4" key="1">
    <citation type="submission" date="2015-01" db="EMBL/GenBank/DDBJ databases">
        <title>Rufibacter sp./DG31D/ whole genome sequencing.</title>
        <authorList>
            <person name="Kim M.K."/>
            <person name="Srinivasan S."/>
            <person name="Lee J.-J."/>
        </authorList>
    </citation>
    <scope>NUCLEOTIDE SEQUENCE [LARGE SCALE GENOMIC DNA]</scope>
    <source>
        <strain evidence="3 4">DG31D</strain>
    </source>
</reference>
<keyword evidence="4" id="KW-1185">Reference proteome</keyword>
<dbReference type="InterPro" id="IPR006015">
    <property type="entry name" value="Universal_stress_UspA"/>
</dbReference>
<dbReference type="RefSeq" id="WP_048919924.1">
    <property type="nucleotide sequence ID" value="NZ_CP010777.1"/>
</dbReference>
<evidence type="ECO:0000259" key="2">
    <source>
        <dbReference type="Pfam" id="PF00582"/>
    </source>
</evidence>
<dbReference type="SUPFAM" id="SSF52402">
    <property type="entry name" value="Adenine nucleotide alpha hydrolases-like"/>
    <property type="match status" value="2"/>
</dbReference>
<evidence type="ECO:0000313" key="3">
    <source>
        <dbReference type="EMBL" id="AKQ45090.1"/>
    </source>
</evidence>
<evidence type="ECO:0000256" key="1">
    <source>
        <dbReference type="ARBA" id="ARBA00008791"/>
    </source>
</evidence>
<feature type="domain" description="UspA" evidence="2">
    <location>
        <begin position="1"/>
        <end position="181"/>
    </location>
</feature>
<dbReference type="Pfam" id="PF00582">
    <property type="entry name" value="Usp"/>
    <property type="match status" value="1"/>
</dbReference>
<dbReference type="PANTHER" id="PTHR46268">
    <property type="entry name" value="STRESS RESPONSE PROTEIN NHAX"/>
    <property type="match status" value="1"/>
</dbReference>
<dbReference type="CDD" id="cd00293">
    <property type="entry name" value="USP-like"/>
    <property type="match status" value="1"/>
</dbReference>
<name>A0A0H4VHD7_9BACT</name>
<dbReference type="EMBL" id="CP010777">
    <property type="protein sequence ID" value="AKQ45090.1"/>
    <property type="molecule type" value="Genomic_DNA"/>
</dbReference>
<protein>
    <recommendedName>
        <fullName evidence="2">UspA domain-containing protein</fullName>
    </recommendedName>
</protein>
<organism evidence="3 4">
    <name type="scientific">Rufibacter radiotolerans</name>
    <dbReference type="NCBI Taxonomy" id="1379910"/>
    <lineage>
        <taxon>Bacteria</taxon>
        <taxon>Pseudomonadati</taxon>
        <taxon>Bacteroidota</taxon>
        <taxon>Cytophagia</taxon>
        <taxon>Cytophagales</taxon>
        <taxon>Hymenobacteraceae</taxon>
        <taxon>Rufibacter</taxon>
    </lineage>
</organism>
<gene>
    <name evidence="3" type="ORF">TH63_04680</name>
</gene>
<dbReference type="Gene3D" id="3.40.50.620">
    <property type="entry name" value="HUPs"/>
    <property type="match status" value="2"/>
</dbReference>
<dbReference type="PATRIC" id="fig|1379910.4.peg.1016"/>
<dbReference type="KEGG" id="ruf:TH63_04680"/>
<dbReference type="OrthoDB" id="1522603at2"/>